<reference evidence="2" key="1">
    <citation type="submission" date="2024-04" db="EMBL/GenBank/DDBJ databases">
        <title>Salinicola lusitanus LLJ914,a marine bacterium isolated from the Okinawa Trough.</title>
        <authorList>
            <person name="Li J."/>
        </authorList>
    </citation>
    <scope>NUCLEOTIDE SEQUENCE [LARGE SCALE GENOMIC DNA]</scope>
</reference>
<dbReference type="AlphaFoldDB" id="A0AAW0MSI7"/>
<dbReference type="EMBL" id="JBBPFD010000021">
    <property type="protein sequence ID" value="KAK7882156.1"/>
    <property type="molecule type" value="Genomic_DNA"/>
</dbReference>
<dbReference type="Proteomes" id="UP001460270">
    <property type="component" value="Unassembled WGS sequence"/>
</dbReference>
<organism evidence="1 2">
    <name type="scientific">Mugilogobius chulae</name>
    <name type="common">yellowstripe goby</name>
    <dbReference type="NCBI Taxonomy" id="88201"/>
    <lineage>
        <taxon>Eukaryota</taxon>
        <taxon>Metazoa</taxon>
        <taxon>Chordata</taxon>
        <taxon>Craniata</taxon>
        <taxon>Vertebrata</taxon>
        <taxon>Euteleostomi</taxon>
        <taxon>Actinopterygii</taxon>
        <taxon>Neopterygii</taxon>
        <taxon>Teleostei</taxon>
        <taxon>Neoteleostei</taxon>
        <taxon>Acanthomorphata</taxon>
        <taxon>Gobiaria</taxon>
        <taxon>Gobiiformes</taxon>
        <taxon>Gobioidei</taxon>
        <taxon>Gobiidae</taxon>
        <taxon>Gobionellinae</taxon>
        <taxon>Mugilogobius</taxon>
    </lineage>
</organism>
<evidence type="ECO:0000313" key="2">
    <source>
        <dbReference type="Proteomes" id="UP001460270"/>
    </source>
</evidence>
<sequence length="221" mass="25178">MAAFNSLFQRMKINDPKEKCYNPRDRTLTFTDAADDHDFECEGFKSIRARMSCGHTVTPPSLTKWCQRQLNDVMWCHGCDKRWTLDEVVKMALLTKEEKEAFDIKMSNNFLRKELKVKYCPRCKSDISRKAGESLCVRCPKCTADKGAVYDFCWQCLKTWRGPSTRTDRCDNPGCVNPALVTLLTCDEIEFTQVEVKNVTAQVIGTKAAPAVLLQDKSPSL</sequence>
<keyword evidence="2" id="KW-1185">Reference proteome</keyword>
<proteinExistence type="predicted"/>
<evidence type="ECO:0000313" key="1">
    <source>
        <dbReference type="EMBL" id="KAK7882156.1"/>
    </source>
</evidence>
<dbReference type="Gene3D" id="1.20.120.1750">
    <property type="match status" value="1"/>
</dbReference>
<gene>
    <name evidence="1" type="ORF">WMY93_028330</name>
</gene>
<dbReference type="SUPFAM" id="SSF57850">
    <property type="entry name" value="RING/U-box"/>
    <property type="match status" value="1"/>
</dbReference>
<protein>
    <recommendedName>
        <fullName evidence="3">RING-type domain-containing protein</fullName>
    </recommendedName>
</protein>
<comment type="caution">
    <text evidence="1">The sequence shown here is derived from an EMBL/GenBank/DDBJ whole genome shotgun (WGS) entry which is preliminary data.</text>
</comment>
<accession>A0AAW0MSI7</accession>
<name>A0AAW0MSI7_9GOBI</name>
<evidence type="ECO:0008006" key="3">
    <source>
        <dbReference type="Google" id="ProtNLM"/>
    </source>
</evidence>